<comment type="caution">
    <text evidence="4">The sequence shown here is derived from an EMBL/GenBank/DDBJ whole genome shotgun (WGS) entry which is preliminary data.</text>
</comment>
<dbReference type="SUPFAM" id="SSF56219">
    <property type="entry name" value="DNase I-like"/>
    <property type="match status" value="1"/>
</dbReference>
<feature type="domain" description="Reverse transcriptase zinc-binding" evidence="3">
    <location>
        <begin position="853"/>
        <end position="906"/>
    </location>
</feature>
<evidence type="ECO:0000256" key="1">
    <source>
        <dbReference type="SAM" id="Coils"/>
    </source>
</evidence>
<keyword evidence="4" id="KW-0548">Nucleotidyltransferase</keyword>
<dbReference type="InterPro" id="IPR036691">
    <property type="entry name" value="Endo/exonu/phosph_ase_sf"/>
</dbReference>
<keyword evidence="4" id="KW-0808">Transferase</keyword>
<sequence>MGWNSVMRTKAPWILVLEIDENGIEVVVFDDVMLAEGSKRWDLTLCGFFVGYNMSINELRYNLRRMWTRYGFKDIADCNNGVFFMKFHHEEDKVPLWVRLCNIPMKAWTVKGISAIASRIGKPLIMDAVTASKCKQGLGLVRFARVSNEEGSSVKSRKQWSVHKDILDVMKKSANKLTVFEMYDVNEQNELKELRSMEVVDEFLNMNMCPSEEVLKGWSIDMIAYYKQKSKLLVDKGKENNIEKKRNEEEDDVVEELMVLLGIWKELRGLSSSGKQKKVGKFIIEEKLQICAILETHLKSKRIDKVCNSIFGRWNWVTNMRYCNKGCRIVVGWNEDEVNMTVIHMARQSVLIPVGTRNGNIKLYGTFIYASNGGAERKELCKDLGINRRIIGNEPWFLSGDLNVTLKPSEHSIGGSNMTSDMKDFQECVNHIEVEDINSLGLFFTWTKNMHKAKVGAHTGILKKLDRIMGNEDFINRFSQAYAIFLPYMISDHSPTILILPKWEEEGCRMFKTVKKLRGLKRNLKKLAWKNGDVFENVKRLKEAVKDIQQQIDKNPRNHDLRSEEAGLLKEYSEAMKDEEQILYQKAKVKWGITDEEVKHAMFQIDDNKAPGLDGYSASFFKKAWSIVGKDELFKGYDRKMGPKRVALKVDIQKAYDTVNWQGLRQGDPMSPYLFTLVMEILALIIKRKTLCLNEEEQHDILDIIPFKVEKLPIRYLGRLLLVASILESIHAYWASVFLLTAGVIKDINKLLNNFLWNESDGSRGKAKVAWKSVCKSKQLGGLGLKDLRVDMYDARLNASMTVKDLLGNRNWMWPNWWIDTFPRLLNVQNVNLDMQSKDKIMWKRGDGKLCRFTVNQTYKDLLSVEEEVEWWKVTWLSQNIPKHAFILWLAVLNKLTTQDKIKKWGSYDVIVMIGYEVFFSVQYYFAKEDWLGIVQGKPLRDSCIDCAFSVHLLRNSREKDTIQLENAISTISQEYSLEFTSEYGIPESLHPELPGPEDPIVEFLEGKVSVYTKFFEFANFCIPISQFLFDILGHYQIHLSQLVFPIVADWRISDPKDQMPPVGSYSAADVTSLNTRRTPIQKQPEALLCLVGLSRRYFLGDDVYPTFLYDDDRDMDLFTLIGAPNPTKVKTETCPVPPMRKSTVHGGPSRTNSGEGNGRHGSPCEQNASQRGPNEAETNAPPKVLRKDYVASHPPQSTLRGKSLASIGIGTGTTVSAPVTQEIPVHTKGVSDPDPLSYAKPRPAPEQDVVKAIVTKDSDSEKSTSFTSMVGSPGIPPWYFSELRHLPNDEFLNQYNITLTRQVAMGSQLRLQFEQETKLLKKAVAQVARRDQRIEAREKHIRNLEALLEAEVDMKGVAEAKNVELAKELESLRVQFSNLQVSNNQLSQQVSTLQAQIMGEERIKAAFEEFKKYEDDWVSSRCAKMDARLDAMSIDFDEELYPHMLTAIAGRRWIIRHSLRLAVMKCAESTKLRQVFADVVSAGIAKGMSEGLKHRVEHGKAKVDLAAIEAYDPDVTPPKMYRSGNMYRGRYFIIQQHKL</sequence>
<accession>A0A6L2N3L3</accession>
<keyword evidence="4" id="KW-0695">RNA-directed DNA polymerase</keyword>
<dbReference type="PANTHER" id="PTHR33116">
    <property type="entry name" value="REVERSE TRANSCRIPTASE ZINC-BINDING DOMAIN-CONTAINING PROTEIN-RELATED-RELATED"/>
    <property type="match status" value="1"/>
</dbReference>
<name>A0A6L2N3L3_TANCI</name>
<proteinExistence type="predicted"/>
<keyword evidence="1" id="KW-0175">Coiled coil</keyword>
<protein>
    <submittedName>
        <fullName evidence="4">RNA-directed DNA polymerase, eukaryota, reverse transcriptase zinc-binding domain protein</fullName>
    </submittedName>
</protein>
<dbReference type="Pfam" id="PF13966">
    <property type="entry name" value="zf-RVT"/>
    <property type="match status" value="1"/>
</dbReference>
<evidence type="ECO:0000256" key="2">
    <source>
        <dbReference type="SAM" id="MobiDB-lite"/>
    </source>
</evidence>
<feature type="region of interest" description="Disordered" evidence="2">
    <location>
        <begin position="1129"/>
        <end position="1186"/>
    </location>
</feature>
<evidence type="ECO:0000259" key="3">
    <source>
        <dbReference type="Pfam" id="PF13966"/>
    </source>
</evidence>
<evidence type="ECO:0000313" key="4">
    <source>
        <dbReference type="EMBL" id="GEU79134.1"/>
    </source>
</evidence>
<feature type="region of interest" description="Disordered" evidence="2">
    <location>
        <begin position="1219"/>
        <end position="1243"/>
    </location>
</feature>
<gene>
    <name evidence="4" type="ORF">Tci_051112</name>
</gene>
<dbReference type="GO" id="GO:0003964">
    <property type="term" value="F:RNA-directed DNA polymerase activity"/>
    <property type="evidence" value="ECO:0007669"/>
    <property type="project" value="UniProtKB-KW"/>
</dbReference>
<dbReference type="EMBL" id="BKCJ010007810">
    <property type="protein sequence ID" value="GEU79134.1"/>
    <property type="molecule type" value="Genomic_DNA"/>
</dbReference>
<feature type="coiled-coil region" evidence="1">
    <location>
        <begin position="1356"/>
        <end position="1390"/>
    </location>
</feature>
<dbReference type="InterPro" id="IPR026960">
    <property type="entry name" value="RVT-Znf"/>
</dbReference>
<dbReference type="PANTHER" id="PTHR33116:SF84">
    <property type="entry name" value="RNA-DIRECTED DNA POLYMERASE"/>
    <property type="match status" value="1"/>
</dbReference>
<dbReference type="Gene3D" id="3.60.10.10">
    <property type="entry name" value="Endonuclease/exonuclease/phosphatase"/>
    <property type="match status" value="1"/>
</dbReference>
<reference evidence="4" key="1">
    <citation type="journal article" date="2019" name="Sci. Rep.">
        <title>Draft genome of Tanacetum cinerariifolium, the natural source of mosquito coil.</title>
        <authorList>
            <person name="Yamashiro T."/>
            <person name="Shiraishi A."/>
            <person name="Satake H."/>
            <person name="Nakayama K."/>
        </authorList>
    </citation>
    <scope>NUCLEOTIDE SEQUENCE</scope>
</reference>
<organism evidence="4">
    <name type="scientific">Tanacetum cinerariifolium</name>
    <name type="common">Dalmatian daisy</name>
    <name type="synonym">Chrysanthemum cinerariifolium</name>
    <dbReference type="NCBI Taxonomy" id="118510"/>
    <lineage>
        <taxon>Eukaryota</taxon>
        <taxon>Viridiplantae</taxon>
        <taxon>Streptophyta</taxon>
        <taxon>Embryophyta</taxon>
        <taxon>Tracheophyta</taxon>
        <taxon>Spermatophyta</taxon>
        <taxon>Magnoliopsida</taxon>
        <taxon>eudicotyledons</taxon>
        <taxon>Gunneridae</taxon>
        <taxon>Pentapetalae</taxon>
        <taxon>asterids</taxon>
        <taxon>campanulids</taxon>
        <taxon>Asterales</taxon>
        <taxon>Asteraceae</taxon>
        <taxon>Asteroideae</taxon>
        <taxon>Anthemideae</taxon>
        <taxon>Anthemidinae</taxon>
        <taxon>Tanacetum</taxon>
    </lineage>
</organism>